<sequence>MLLFAALVAAREIPLLRKQGLKREIVVFVALLLLGTVLNILHFLGLRIKSPLDWIYVAYKPLSDFFFHFQ</sequence>
<evidence type="ECO:0000256" key="1">
    <source>
        <dbReference type="SAM" id="Phobius"/>
    </source>
</evidence>
<accession>A0A1U9KBL7</accession>
<dbReference type="KEGG" id="ntr:B0W44_06465"/>
<dbReference type="EMBL" id="CP019699">
    <property type="protein sequence ID" value="AQS57430.1"/>
    <property type="molecule type" value="Genomic_DNA"/>
</dbReference>
<dbReference type="Proteomes" id="UP000188603">
    <property type="component" value="Chromosome"/>
</dbReference>
<keyword evidence="3" id="KW-1185">Reference proteome</keyword>
<gene>
    <name evidence="2" type="ORF">B0W44_06465</name>
</gene>
<reference evidence="2 3" key="1">
    <citation type="journal article" date="2015" name="Int. J. Syst. Evol. Microbiol.">
        <title>Novibacillus thermophilus gen. nov., sp. nov., a Gram-staining-negative and moderately thermophilic member of the family Thermoactinomycetaceae.</title>
        <authorList>
            <person name="Yang G."/>
            <person name="Chen J."/>
            <person name="Zhou S."/>
        </authorList>
    </citation>
    <scope>NUCLEOTIDE SEQUENCE [LARGE SCALE GENOMIC DNA]</scope>
    <source>
        <strain evidence="2 3">SG-1</strain>
    </source>
</reference>
<keyword evidence="1" id="KW-1133">Transmembrane helix</keyword>
<dbReference type="OrthoDB" id="2440830at2"/>
<keyword evidence="1" id="KW-0472">Membrane</keyword>
<keyword evidence="1" id="KW-0812">Transmembrane</keyword>
<organism evidence="2 3">
    <name type="scientific">Novibacillus thermophilus</name>
    <dbReference type="NCBI Taxonomy" id="1471761"/>
    <lineage>
        <taxon>Bacteria</taxon>
        <taxon>Bacillati</taxon>
        <taxon>Bacillota</taxon>
        <taxon>Bacilli</taxon>
        <taxon>Bacillales</taxon>
        <taxon>Thermoactinomycetaceae</taxon>
        <taxon>Novibacillus</taxon>
    </lineage>
</organism>
<protein>
    <submittedName>
        <fullName evidence="2">Uncharacterized protein</fullName>
    </submittedName>
</protein>
<proteinExistence type="predicted"/>
<name>A0A1U9KBL7_9BACL</name>
<evidence type="ECO:0000313" key="2">
    <source>
        <dbReference type="EMBL" id="AQS57430.1"/>
    </source>
</evidence>
<dbReference type="STRING" id="1471761.B0W44_06465"/>
<evidence type="ECO:0000313" key="3">
    <source>
        <dbReference type="Proteomes" id="UP000188603"/>
    </source>
</evidence>
<feature type="transmembrane region" description="Helical" evidence="1">
    <location>
        <begin position="25"/>
        <end position="46"/>
    </location>
</feature>
<dbReference type="AlphaFoldDB" id="A0A1U9KBL7"/>